<protein>
    <submittedName>
        <fullName evidence="1">Hypothetical conserved protein</fullName>
    </submittedName>
</protein>
<dbReference type="OrthoDB" id="5769308at2"/>
<dbReference type="AlphaFoldDB" id="A0A1Q2SLG3"/>
<proteinExistence type="predicted"/>
<sequence>MSTHDTDYYAWTHETAEKLRQGKFHEVDMNQIAEELEEMGRSERHELKNRLIITLSHLLKWQYQPKRRSNSWRLTIDEQRIRASQVLKANPSLKPKLGETILEAYLAAVPQAAWETTHLAKSAFPPAFEHTGWSLEQILDEEFYPES</sequence>
<dbReference type="PANTHER" id="PTHR34235">
    <property type="entry name" value="SLR1203 PROTEIN-RELATED"/>
    <property type="match status" value="1"/>
</dbReference>
<organism evidence="1 2">
    <name type="scientific">Candidatus Nitrosoglobus terrae</name>
    <dbReference type="NCBI Taxonomy" id="1630141"/>
    <lineage>
        <taxon>Bacteria</taxon>
        <taxon>Pseudomonadati</taxon>
        <taxon>Pseudomonadota</taxon>
        <taxon>Gammaproteobacteria</taxon>
        <taxon>Chromatiales</taxon>
        <taxon>Chromatiaceae</taxon>
        <taxon>Candidatus Nitrosoglobus</taxon>
    </lineage>
</organism>
<dbReference type="Gene3D" id="1.20.1220.20">
    <property type="entry name" value="Uncharcterised protein PF01724"/>
    <property type="match status" value="1"/>
</dbReference>
<dbReference type="EMBL" id="AP014836">
    <property type="protein sequence ID" value="BAW79953.1"/>
    <property type="molecule type" value="Genomic_DNA"/>
</dbReference>
<keyword evidence="2" id="KW-1185">Reference proteome</keyword>
<dbReference type="KEGG" id="ntt:TAO_0583"/>
<evidence type="ECO:0000313" key="2">
    <source>
        <dbReference type="Proteomes" id="UP000243679"/>
    </source>
</evidence>
<gene>
    <name evidence="1" type="ORF">TAO_0583</name>
</gene>
<reference evidence="1 2" key="1">
    <citation type="journal article" date="2017" name="ISME J.">
        <title>An acid-tolerant ammonia-oxidizing ?-proteobacterium from soil.</title>
        <authorList>
            <person name="Hayatsu M."/>
            <person name="Tago K."/>
            <person name="Uchiyama I."/>
            <person name="Toyoda A."/>
            <person name="Wang Y."/>
            <person name="Shimomura Y."/>
            <person name="Okubo T."/>
            <person name="Kurisu F."/>
            <person name="Hirono Y."/>
            <person name="Nonaka K."/>
            <person name="Akiyama H."/>
            <person name="Itoh T."/>
            <person name="Takami H."/>
        </authorList>
    </citation>
    <scope>NUCLEOTIDE SEQUENCE [LARGE SCALE GENOMIC DNA]</scope>
    <source>
        <strain evidence="1 2">TAO100</strain>
    </source>
</reference>
<dbReference type="InterPro" id="IPR002636">
    <property type="entry name" value="DUF29"/>
</dbReference>
<name>A0A1Q2SLG3_9GAMM</name>
<dbReference type="Pfam" id="PF01724">
    <property type="entry name" value="DUF29"/>
    <property type="match status" value="1"/>
</dbReference>
<accession>A0A1Q2SLG3</accession>
<dbReference type="RefSeq" id="WP_096526549.1">
    <property type="nucleotide sequence ID" value="NZ_AP014836.1"/>
</dbReference>
<evidence type="ECO:0000313" key="1">
    <source>
        <dbReference type="EMBL" id="BAW79953.1"/>
    </source>
</evidence>
<dbReference type="Proteomes" id="UP000243679">
    <property type="component" value="Chromosome"/>
</dbReference>